<protein>
    <submittedName>
        <fullName evidence="4">IS5 family transposase</fullName>
    </submittedName>
</protein>
<dbReference type="Proteomes" id="UP001196661">
    <property type="component" value="Unassembled WGS sequence"/>
</dbReference>
<dbReference type="Pfam" id="PF01609">
    <property type="entry name" value="DDE_Tnp_1"/>
    <property type="match status" value="1"/>
</dbReference>
<dbReference type="PANTHER" id="PTHR30007:SF0">
    <property type="entry name" value="TRANSPOSASE"/>
    <property type="match status" value="1"/>
</dbReference>
<gene>
    <name evidence="4" type="ORF">IXB28_09410</name>
</gene>
<feature type="domain" description="Insertion element IS402-like" evidence="3">
    <location>
        <begin position="18"/>
        <end position="90"/>
    </location>
</feature>
<organism evidence="4 5">
    <name type="scientific">Leptothoe kymatousa TAU-MAC 1615</name>
    <dbReference type="NCBI Taxonomy" id="2364775"/>
    <lineage>
        <taxon>Bacteria</taxon>
        <taxon>Bacillati</taxon>
        <taxon>Cyanobacteriota</taxon>
        <taxon>Cyanophyceae</taxon>
        <taxon>Nodosilineales</taxon>
        <taxon>Cymatolegaceae</taxon>
        <taxon>Leptothoe</taxon>
        <taxon>Leptothoe kymatousa</taxon>
    </lineage>
</organism>
<evidence type="ECO:0000259" key="3">
    <source>
        <dbReference type="Pfam" id="PF13340"/>
    </source>
</evidence>
<keyword evidence="5" id="KW-1185">Reference proteome</keyword>
<name>A0ABS5Y480_9CYAN</name>
<dbReference type="PANTHER" id="PTHR30007">
    <property type="entry name" value="PHP DOMAIN PROTEIN"/>
    <property type="match status" value="1"/>
</dbReference>
<dbReference type="Pfam" id="PF13340">
    <property type="entry name" value="DUF4096"/>
    <property type="match status" value="1"/>
</dbReference>
<accession>A0ABS5Y480</accession>
<feature type="region of interest" description="Disordered" evidence="1">
    <location>
        <begin position="110"/>
        <end position="131"/>
    </location>
</feature>
<dbReference type="EMBL" id="JADOER010000008">
    <property type="protein sequence ID" value="MBT9312421.1"/>
    <property type="molecule type" value="Genomic_DNA"/>
</dbReference>
<evidence type="ECO:0000313" key="5">
    <source>
        <dbReference type="Proteomes" id="UP001196661"/>
    </source>
</evidence>
<dbReference type="InterPro" id="IPR002559">
    <property type="entry name" value="Transposase_11"/>
</dbReference>
<comment type="caution">
    <text evidence="4">The sequence shown here is derived from an EMBL/GenBank/DDBJ whole genome shotgun (WGS) entry which is preliminary data.</text>
</comment>
<feature type="compositionally biased region" description="Basic and acidic residues" evidence="1">
    <location>
        <begin position="120"/>
        <end position="131"/>
    </location>
</feature>
<feature type="domain" description="Transposase IS4-like" evidence="2">
    <location>
        <begin position="108"/>
        <end position="198"/>
    </location>
</feature>
<feature type="compositionally biased region" description="Polar residues" evidence="1">
    <location>
        <begin position="110"/>
        <end position="119"/>
    </location>
</feature>
<sequence>MLLELEEGMNRLPYPSDLSDDEWDLVEPLIPVHQGAGHPREVNLREIVNAILYWADNGIKWRAMPHDLPNWSTVYDYYRRWVKIGLWEQINERLVKLVRLAEGRDEQPSLASIDSQSVRTSEKKGPEQGIDGHKCVKGRKRHIVVDILGMVLNCFVSAANMADIKAAVAVLGPVLETYVRLEKVLTDQAYKGALGEIAKHVHHCILEVTTKLGEGFIPAPYRCLIDGSLSEHSLG</sequence>
<evidence type="ECO:0000256" key="1">
    <source>
        <dbReference type="SAM" id="MobiDB-lite"/>
    </source>
</evidence>
<evidence type="ECO:0000259" key="2">
    <source>
        <dbReference type="Pfam" id="PF01609"/>
    </source>
</evidence>
<proteinExistence type="predicted"/>
<dbReference type="InterPro" id="IPR025161">
    <property type="entry name" value="IS402-like_dom"/>
</dbReference>
<dbReference type="NCBIfam" id="NF033580">
    <property type="entry name" value="transpos_IS5_3"/>
    <property type="match status" value="1"/>
</dbReference>
<evidence type="ECO:0000313" key="4">
    <source>
        <dbReference type="EMBL" id="MBT9312421.1"/>
    </source>
</evidence>
<reference evidence="4 5" key="1">
    <citation type="journal article" date="2021" name="Mar. Drugs">
        <title>Genome Reduction and Secondary Metabolism of the Marine Sponge-Associated Cyanobacterium Leptothoe.</title>
        <authorList>
            <person name="Konstantinou D."/>
            <person name="Popin R.V."/>
            <person name="Fewer D.P."/>
            <person name="Sivonen K."/>
            <person name="Gkelis S."/>
        </authorList>
    </citation>
    <scope>NUCLEOTIDE SEQUENCE [LARGE SCALE GENOMIC DNA]</scope>
    <source>
        <strain evidence="4 5">TAU-MAC 1615</strain>
    </source>
</reference>